<dbReference type="EMBL" id="JBANRG010000072">
    <property type="protein sequence ID" value="KAK7439553.1"/>
    <property type="molecule type" value="Genomic_DNA"/>
</dbReference>
<accession>A0ABR1ITG7</accession>
<evidence type="ECO:0000313" key="2">
    <source>
        <dbReference type="EMBL" id="KAK7439553.1"/>
    </source>
</evidence>
<reference evidence="2 3" key="1">
    <citation type="submission" date="2024-01" db="EMBL/GenBank/DDBJ databases">
        <title>A draft genome for the cacao thread blight pathogen Marasmiellus scandens.</title>
        <authorList>
            <person name="Baruah I.K."/>
            <person name="Leung J."/>
            <person name="Bukari Y."/>
            <person name="Amoako-Attah I."/>
            <person name="Meinhardt L.W."/>
            <person name="Bailey B.A."/>
            <person name="Cohen S.P."/>
        </authorList>
    </citation>
    <scope>NUCLEOTIDE SEQUENCE [LARGE SCALE GENOMIC DNA]</scope>
    <source>
        <strain evidence="2 3">GH-19</strain>
    </source>
</reference>
<feature type="compositionally biased region" description="Basic residues" evidence="1">
    <location>
        <begin position="31"/>
        <end position="41"/>
    </location>
</feature>
<evidence type="ECO:0000313" key="3">
    <source>
        <dbReference type="Proteomes" id="UP001498398"/>
    </source>
</evidence>
<sequence>MTHHVHPYHHLSVAKKTVEKDALVIGQKGSGSKKKKARRAKPTPAEQVMRWVQRGKRLFDKITHVYQAVDFGDETAKFPKNARRVIQYMNNELKHIRSAEDLELLPATGRIRIRTHPNMRRRNPRMPSLVALRLDQAISREGCQELEECFDRLRSANARFPDRRVDANRASNYVRATIRRLYSRKQYLETRVWLDFGGAFLCIAVKEGSSEVYHLDWNDDPNSFAWIIAVGRGWTGGDFCLPQLGKRIPLQSGQILGALTRQLIHCGTATEGRRIVLTCFTDYGTMRKADEWDEGAEGEEIATRMVALSM</sequence>
<evidence type="ECO:0000256" key="1">
    <source>
        <dbReference type="SAM" id="MobiDB-lite"/>
    </source>
</evidence>
<dbReference type="Gene3D" id="3.60.130.30">
    <property type="match status" value="1"/>
</dbReference>
<organism evidence="2 3">
    <name type="scientific">Marasmiellus scandens</name>
    <dbReference type="NCBI Taxonomy" id="2682957"/>
    <lineage>
        <taxon>Eukaryota</taxon>
        <taxon>Fungi</taxon>
        <taxon>Dikarya</taxon>
        <taxon>Basidiomycota</taxon>
        <taxon>Agaricomycotina</taxon>
        <taxon>Agaricomycetes</taxon>
        <taxon>Agaricomycetidae</taxon>
        <taxon>Agaricales</taxon>
        <taxon>Marasmiineae</taxon>
        <taxon>Omphalotaceae</taxon>
        <taxon>Marasmiellus</taxon>
    </lineage>
</organism>
<feature type="region of interest" description="Disordered" evidence="1">
    <location>
        <begin position="25"/>
        <end position="44"/>
    </location>
</feature>
<name>A0ABR1ITG7_9AGAR</name>
<dbReference type="Proteomes" id="UP001498398">
    <property type="component" value="Unassembled WGS sequence"/>
</dbReference>
<protein>
    <submittedName>
        <fullName evidence="2">Uncharacterized protein</fullName>
    </submittedName>
</protein>
<proteinExistence type="predicted"/>
<keyword evidence="3" id="KW-1185">Reference proteome</keyword>
<gene>
    <name evidence="2" type="ORF">VKT23_017481</name>
</gene>
<comment type="caution">
    <text evidence="2">The sequence shown here is derived from an EMBL/GenBank/DDBJ whole genome shotgun (WGS) entry which is preliminary data.</text>
</comment>